<evidence type="ECO:0000313" key="1">
    <source>
        <dbReference type="EMBL" id="MXO64376.1"/>
    </source>
</evidence>
<accession>A0A6I4T0F9</accession>
<protein>
    <submittedName>
        <fullName evidence="1">Uncharacterized protein</fullName>
    </submittedName>
</protein>
<proteinExistence type="predicted"/>
<dbReference type="Proteomes" id="UP000438476">
    <property type="component" value="Unassembled WGS sequence"/>
</dbReference>
<dbReference type="EMBL" id="WTYT01000001">
    <property type="protein sequence ID" value="MXO64376.1"/>
    <property type="molecule type" value="Genomic_DNA"/>
</dbReference>
<sequence>MMNSFAALLAAAAALLPSSPENPGRTVLPAVSAGYAVGNDGELRWKAGLRKGANLAAGVPRQSPFTTLFEVHREQVNQQVRVERRVVIRVAPSPPSVRQQMMAAIPKRSMRTRFLERPLGHCIPARDIVGLQTVAPNRLLLFMKDRRILSLALGRACRARDFYSGFYVEPNKDDQLCEGRDRLLSRAGVSCGVEKLNKLVAIRE</sequence>
<evidence type="ECO:0000313" key="2">
    <source>
        <dbReference type="Proteomes" id="UP000438476"/>
    </source>
</evidence>
<keyword evidence="2" id="KW-1185">Reference proteome</keyword>
<dbReference type="RefSeq" id="WP_160734815.1">
    <property type="nucleotide sequence ID" value="NZ_WTYT01000001.1"/>
</dbReference>
<gene>
    <name evidence="1" type="ORF">GRI91_01210</name>
</gene>
<organism evidence="1 2">
    <name type="scientific">Altericroceibacterium endophyticum</name>
    <dbReference type="NCBI Taxonomy" id="1808508"/>
    <lineage>
        <taxon>Bacteria</taxon>
        <taxon>Pseudomonadati</taxon>
        <taxon>Pseudomonadota</taxon>
        <taxon>Alphaproteobacteria</taxon>
        <taxon>Sphingomonadales</taxon>
        <taxon>Erythrobacteraceae</taxon>
        <taxon>Altericroceibacterium</taxon>
    </lineage>
</organism>
<reference evidence="1 2" key="1">
    <citation type="submission" date="2019-12" db="EMBL/GenBank/DDBJ databases">
        <title>Genomic-based taxomic classification of the family Erythrobacteraceae.</title>
        <authorList>
            <person name="Xu L."/>
        </authorList>
    </citation>
    <scope>NUCLEOTIDE SEQUENCE [LARGE SCALE GENOMIC DNA]</scope>
    <source>
        <strain evidence="1 2">LMG 29518</strain>
    </source>
</reference>
<name>A0A6I4T0F9_9SPHN</name>
<comment type="caution">
    <text evidence="1">The sequence shown here is derived from an EMBL/GenBank/DDBJ whole genome shotgun (WGS) entry which is preliminary data.</text>
</comment>
<dbReference type="AlphaFoldDB" id="A0A6I4T0F9"/>
<dbReference type="OrthoDB" id="7596012at2"/>